<dbReference type="RefSeq" id="WP_154457242.1">
    <property type="nucleotide sequence ID" value="NZ_VUMV01000002.1"/>
</dbReference>
<evidence type="ECO:0000256" key="1">
    <source>
        <dbReference type="SAM" id="MobiDB-lite"/>
    </source>
</evidence>
<keyword evidence="3" id="KW-1185">Reference proteome</keyword>
<dbReference type="EMBL" id="VUMV01000002">
    <property type="protein sequence ID" value="MST81435.1"/>
    <property type="molecule type" value="Genomic_DNA"/>
</dbReference>
<name>A0A7X2P730_9FIRM</name>
<dbReference type="InterPro" id="IPR022595">
    <property type="entry name" value="Enc34_ssDNA-bd"/>
</dbReference>
<accession>A0A7X2P730</accession>
<sequence length="186" mass="20024">MSTNQNPTKVVTGIVRLSYANVWEPKSINGGKEKYSVSLIIPKSDKKTIDAINKAVDAAIEDGISKFGGKKPNKAAIKLPLRDGDIERDDEAYKDSFFVNANSTTPPQIVDAHVQPILDRSEVYSGCYARVSVTFYAFNSNGNKGVACGLGNIQKIRDGEPLGGHSSAADDFSDFSDNTGDDDFLG</sequence>
<gene>
    <name evidence="2" type="ORF">FYJ60_03765</name>
</gene>
<proteinExistence type="predicted"/>
<dbReference type="Proteomes" id="UP000466864">
    <property type="component" value="Unassembled WGS sequence"/>
</dbReference>
<comment type="caution">
    <text evidence="2">The sequence shown here is derived from an EMBL/GenBank/DDBJ whole genome shotgun (WGS) entry which is preliminary data.</text>
</comment>
<feature type="region of interest" description="Disordered" evidence="1">
    <location>
        <begin position="159"/>
        <end position="186"/>
    </location>
</feature>
<dbReference type="AlphaFoldDB" id="A0A7X2P730"/>
<organism evidence="2 3">
    <name type="scientific">Bilifractor porci</name>
    <dbReference type="NCBI Taxonomy" id="2606636"/>
    <lineage>
        <taxon>Bacteria</taxon>
        <taxon>Bacillati</taxon>
        <taxon>Bacillota</taxon>
        <taxon>Clostridia</taxon>
        <taxon>Lachnospirales</taxon>
        <taxon>Lachnospiraceae</taxon>
        <taxon>Bilifractor</taxon>
    </lineage>
</organism>
<dbReference type="Pfam" id="PF10991">
    <property type="entry name" value="Enc34_ssDNA-bd"/>
    <property type="match status" value="1"/>
</dbReference>
<evidence type="ECO:0000313" key="2">
    <source>
        <dbReference type="EMBL" id="MST81435.1"/>
    </source>
</evidence>
<dbReference type="SUPFAM" id="SSF50249">
    <property type="entry name" value="Nucleic acid-binding proteins"/>
    <property type="match status" value="1"/>
</dbReference>
<dbReference type="InterPro" id="IPR012340">
    <property type="entry name" value="NA-bd_OB-fold"/>
</dbReference>
<feature type="compositionally biased region" description="Acidic residues" evidence="1">
    <location>
        <begin position="171"/>
        <end position="186"/>
    </location>
</feature>
<reference evidence="2 3" key="1">
    <citation type="submission" date="2019-08" db="EMBL/GenBank/DDBJ databases">
        <title>In-depth cultivation of the pig gut microbiome towards novel bacterial diversity and tailored functional studies.</title>
        <authorList>
            <person name="Wylensek D."/>
            <person name="Hitch T.C.A."/>
            <person name="Clavel T."/>
        </authorList>
    </citation>
    <scope>NUCLEOTIDE SEQUENCE [LARGE SCALE GENOMIC DNA]</scope>
    <source>
        <strain evidence="2 3">Oil+RF-744-WCA-WT-13</strain>
    </source>
</reference>
<evidence type="ECO:0000313" key="3">
    <source>
        <dbReference type="Proteomes" id="UP000466864"/>
    </source>
</evidence>
<dbReference type="Gene3D" id="2.40.50.140">
    <property type="entry name" value="Nucleic acid-binding proteins"/>
    <property type="match status" value="1"/>
</dbReference>
<protein>
    <submittedName>
        <fullName evidence="2">DUF2815 family protein</fullName>
    </submittedName>
</protein>